<comment type="similarity">
    <text evidence="2 7">Belongs to the EMP24/GP25L family.</text>
</comment>
<evidence type="ECO:0000256" key="7">
    <source>
        <dbReference type="RuleBase" id="RU003827"/>
    </source>
</evidence>
<feature type="chain" id="PRO_5035224939" description="GOLD domain-containing protein" evidence="10">
    <location>
        <begin position="39"/>
        <end position="223"/>
    </location>
</feature>
<keyword evidence="4 10" id="KW-0732">Signal</keyword>
<dbReference type="Pfam" id="PF01105">
    <property type="entry name" value="EMP24_GP25L"/>
    <property type="match status" value="1"/>
</dbReference>
<evidence type="ECO:0000256" key="6">
    <source>
        <dbReference type="ARBA" id="ARBA00023136"/>
    </source>
</evidence>
<evidence type="ECO:0000256" key="4">
    <source>
        <dbReference type="ARBA" id="ARBA00022729"/>
    </source>
</evidence>
<dbReference type="Proteomes" id="UP000734854">
    <property type="component" value="Unassembled WGS sequence"/>
</dbReference>
<dbReference type="EMBL" id="JACMSC010000008">
    <property type="protein sequence ID" value="KAG6511602.1"/>
    <property type="molecule type" value="Genomic_DNA"/>
</dbReference>
<evidence type="ECO:0000256" key="9">
    <source>
        <dbReference type="SAM" id="Phobius"/>
    </source>
</evidence>
<dbReference type="PROSITE" id="PS51257">
    <property type="entry name" value="PROKAR_LIPOPROTEIN"/>
    <property type="match status" value="1"/>
</dbReference>
<evidence type="ECO:0000313" key="12">
    <source>
        <dbReference type="EMBL" id="KAG6511602.1"/>
    </source>
</evidence>
<feature type="coiled-coil region" evidence="8">
    <location>
        <begin position="149"/>
        <end position="176"/>
    </location>
</feature>
<feature type="signal peptide" evidence="10">
    <location>
        <begin position="1"/>
        <end position="38"/>
    </location>
</feature>
<evidence type="ECO:0000256" key="5">
    <source>
        <dbReference type="ARBA" id="ARBA00022989"/>
    </source>
</evidence>
<evidence type="ECO:0000256" key="2">
    <source>
        <dbReference type="ARBA" id="ARBA00007104"/>
    </source>
</evidence>
<keyword evidence="13" id="KW-1185">Reference proteome</keyword>
<keyword evidence="6 9" id="KW-0472">Membrane</keyword>
<dbReference type="InterPro" id="IPR015720">
    <property type="entry name" value="Emp24-like"/>
</dbReference>
<dbReference type="GO" id="GO:0016020">
    <property type="term" value="C:membrane"/>
    <property type="evidence" value="ECO:0007669"/>
    <property type="project" value="UniProtKB-SubCell"/>
</dbReference>
<comment type="subcellular location">
    <subcellularLocation>
        <location evidence="1 7">Membrane</location>
        <topology evidence="1 7">Single-pass type I membrane protein</topology>
    </subcellularLocation>
</comment>
<accession>A0A8J5LEK0</accession>
<comment type="caution">
    <text evidence="12">The sequence shown here is derived from an EMBL/GenBank/DDBJ whole genome shotgun (WGS) entry which is preliminary data.</text>
</comment>
<reference evidence="12 13" key="1">
    <citation type="submission" date="2020-08" db="EMBL/GenBank/DDBJ databases">
        <title>Plant Genome Project.</title>
        <authorList>
            <person name="Zhang R.-G."/>
        </authorList>
    </citation>
    <scope>NUCLEOTIDE SEQUENCE [LARGE SCALE GENOMIC DNA]</scope>
    <source>
        <tissue evidence="12">Rhizome</tissue>
    </source>
</reference>
<keyword evidence="3 7" id="KW-0812">Transmembrane</keyword>
<proteinExistence type="inferred from homology"/>
<protein>
    <recommendedName>
        <fullName evidence="11">GOLD domain-containing protein</fullName>
    </recommendedName>
</protein>
<evidence type="ECO:0000259" key="11">
    <source>
        <dbReference type="PROSITE" id="PS50866"/>
    </source>
</evidence>
<evidence type="ECO:0000313" key="13">
    <source>
        <dbReference type="Proteomes" id="UP000734854"/>
    </source>
</evidence>
<sequence>MLRPSSSHPPSSTMSCSSVLLLPLLVLATFSFSPPSQALVFHLPSGRVKCFSEDLRAGVVSLASFRVADDPPSAHNVSASVMDPNGETFRRADGVEKGEFSFVAEEIGKYTTCFWSSHFQLEAVLTVDFDWKSGVAAKVWNSVAKKGKIDEMELELKRMEDSINSIHEELVFLRDREEEARSFNETTTARMGSLSILSFIVCIGVAGVQLWNLKTFFKRQKIL</sequence>
<feature type="domain" description="GOLD" evidence="11">
    <location>
        <begin position="48"/>
        <end position="158"/>
    </location>
</feature>
<name>A0A8J5LEK0_ZINOF</name>
<evidence type="ECO:0000256" key="3">
    <source>
        <dbReference type="ARBA" id="ARBA00022692"/>
    </source>
</evidence>
<evidence type="ECO:0000256" key="8">
    <source>
        <dbReference type="SAM" id="Coils"/>
    </source>
</evidence>
<dbReference type="PANTHER" id="PTHR22811">
    <property type="entry name" value="TRANSMEMBRANE EMP24 DOMAIN-CONTAINING PROTEIN"/>
    <property type="match status" value="1"/>
</dbReference>
<evidence type="ECO:0000256" key="1">
    <source>
        <dbReference type="ARBA" id="ARBA00004479"/>
    </source>
</evidence>
<gene>
    <name evidence="12" type="ORF">ZIOFF_029675</name>
</gene>
<organism evidence="12 13">
    <name type="scientific">Zingiber officinale</name>
    <name type="common">Ginger</name>
    <name type="synonym">Amomum zingiber</name>
    <dbReference type="NCBI Taxonomy" id="94328"/>
    <lineage>
        <taxon>Eukaryota</taxon>
        <taxon>Viridiplantae</taxon>
        <taxon>Streptophyta</taxon>
        <taxon>Embryophyta</taxon>
        <taxon>Tracheophyta</taxon>
        <taxon>Spermatophyta</taxon>
        <taxon>Magnoliopsida</taxon>
        <taxon>Liliopsida</taxon>
        <taxon>Zingiberales</taxon>
        <taxon>Zingiberaceae</taxon>
        <taxon>Zingiber</taxon>
    </lineage>
</organism>
<feature type="transmembrane region" description="Helical" evidence="9">
    <location>
        <begin position="191"/>
        <end position="213"/>
    </location>
</feature>
<dbReference type="InterPro" id="IPR009038">
    <property type="entry name" value="GOLD_dom"/>
</dbReference>
<keyword evidence="5 9" id="KW-1133">Transmembrane helix</keyword>
<dbReference type="AlphaFoldDB" id="A0A8J5LEK0"/>
<dbReference type="SMART" id="SM01190">
    <property type="entry name" value="EMP24_GP25L"/>
    <property type="match status" value="1"/>
</dbReference>
<keyword evidence="8" id="KW-0175">Coiled coil</keyword>
<dbReference type="PROSITE" id="PS50866">
    <property type="entry name" value="GOLD"/>
    <property type="match status" value="1"/>
</dbReference>
<evidence type="ECO:0000256" key="10">
    <source>
        <dbReference type="SAM" id="SignalP"/>
    </source>
</evidence>